<evidence type="ECO:0000256" key="2">
    <source>
        <dbReference type="ARBA" id="ARBA00023125"/>
    </source>
</evidence>
<dbReference type="OrthoDB" id="4709966at2"/>
<dbReference type="PROSITE" id="PS50977">
    <property type="entry name" value="HTH_TETR_2"/>
    <property type="match status" value="1"/>
</dbReference>
<evidence type="ECO:0000256" key="4">
    <source>
        <dbReference type="PROSITE-ProRule" id="PRU00335"/>
    </source>
</evidence>
<dbReference type="PANTHER" id="PTHR30055">
    <property type="entry name" value="HTH-TYPE TRANSCRIPTIONAL REGULATOR RUTR"/>
    <property type="match status" value="1"/>
</dbReference>
<evidence type="ECO:0000313" key="6">
    <source>
        <dbReference type="EMBL" id="TQS41011.1"/>
    </source>
</evidence>
<dbReference type="SUPFAM" id="SSF48498">
    <property type="entry name" value="Tetracyclin repressor-like, C-terminal domain"/>
    <property type="match status" value="1"/>
</dbReference>
<gene>
    <name evidence="6" type="ORF">FL583_32055</name>
</gene>
<protein>
    <submittedName>
        <fullName evidence="6">TetR/AcrR family transcriptional regulator</fullName>
    </submittedName>
</protein>
<name>A0A545AI67_9ACTN</name>
<dbReference type="PANTHER" id="PTHR30055:SF234">
    <property type="entry name" value="HTH-TYPE TRANSCRIPTIONAL REGULATOR BETI"/>
    <property type="match status" value="1"/>
</dbReference>
<sequence>MTAEAQRKVTRRRPARRGEGDRLRDEIVLAACALLNESGDPGTLSLRAVARKTGVATTSIYLHFEDLTSLVRAVKSRWLDMLADEVEAAASEAGDDPRKRVRAIAHAYVDAAMREPARYRVLFTAELTPPAPGVPYLGVQAYNSVLARVRQAVPEAEADMITLQFWCGLHGLVTLRQARPKFPWPDLEGQVDDLVTRLIDSATHG</sequence>
<dbReference type="SUPFAM" id="SSF46689">
    <property type="entry name" value="Homeodomain-like"/>
    <property type="match status" value="1"/>
</dbReference>
<comment type="caution">
    <text evidence="6">The sequence shown here is derived from an EMBL/GenBank/DDBJ whole genome shotgun (WGS) entry which is preliminary data.</text>
</comment>
<dbReference type="InterPro" id="IPR009057">
    <property type="entry name" value="Homeodomain-like_sf"/>
</dbReference>
<dbReference type="Proteomes" id="UP000317982">
    <property type="component" value="Unassembled WGS sequence"/>
</dbReference>
<dbReference type="InterPro" id="IPR050109">
    <property type="entry name" value="HTH-type_TetR-like_transc_reg"/>
</dbReference>
<feature type="domain" description="HTH tetR-type" evidence="5">
    <location>
        <begin position="21"/>
        <end position="82"/>
    </location>
</feature>
<feature type="DNA-binding region" description="H-T-H motif" evidence="4">
    <location>
        <begin position="45"/>
        <end position="64"/>
    </location>
</feature>
<keyword evidence="3" id="KW-0804">Transcription</keyword>
<dbReference type="GO" id="GO:0000976">
    <property type="term" value="F:transcription cis-regulatory region binding"/>
    <property type="evidence" value="ECO:0007669"/>
    <property type="project" value="TreeGrafter"/>
</dbReference>
<evidence type="ECO:0000256" key="1">
    <source>
        <dbReference type="ARBA" id="ARBA00023015"/>
    </source>
</evidence>
<reference evidence="6 7" key="1">
    <citation type="submission" date="2019-07" db="EMBL/GenBank/DDBJ databases">
        <title>Cryptosporangium phraense sp. nov., isolated from plant litter.</title>
        <authorList>
            <person name="Suriyachadkun C."/>
        </authorList>
    </citation>
    <scope>NUCLEOTIDE SEQUENCE [LARGE SCALE GENOMIC DNA]</scope>
    <source>
        <strain evidence="6 7">A-T 5661</strain>
    </source>
</reference>
<accession>A0A545AI67</accession>
<dbReference type="Gene3D" id="1.10.357.10">
    <property type="entry name" value="Tetracycline Repressor, domain 2"/>
    <property type="match status" value="1"/>
</dbReference>
<dbReference type="EMBL" id="VIRS01000031">
    <property type="protein sequence ID" value="TQS41011.1"/>
    <property type="molecule type" value="Genomic_DNA"/>
</dbReference>
<dbReference type="InterPro" id="IPR001647">
    <property type="entry name" value="HTH_TetR"/>
</dbReference>
<keyword evidence="2 4" id="KW-0238">DNA-binding</keyword>
<keyword evidence="7" id="KW-1185">Reference proteome</keyword>
<evidence type="ECO:0000256" key="3">
    <source>
        <dbReference type="ARBA" id="ARBA00023163"/>
    </source>
</evidence>
<dbReference type="InterPro" id="IPR036271">
    <property type="entry name" value="Tet_transcr_reg_TetR-rel_C_sf"/>
</dbReference>
<dbReference type="GO" id="GO:0003700">
    <property type="term" value="F:DNA-binding transcription factor activity"/>
    <property type="evidence" value="ECO:0007669"/>
    <property type="project" value="TreeGrafter"/>
</dbReference>
<dbReference type="Pfam" id="PF13305">
    <property type="entry name" value="TetR_C_33"/>
    <property type="match status" value="1"/>
</dbReference>
<dbReference type="RefSeq" id="WP_142708616.1">
    <property type="nucleotide sequence ID" value="NZ_VIRS01000031.1"/>
</dbReference>
<dbReference type="AlphaFoldDB" id="A0A545AI67"/>
<dbReference type="InterPro" id="IPR025996">
    <property type="entry name" value="MT1864/Rv1816-like_C"/>
</dbReference>
<organism evidence="6 7">
    <name type="scientific">Cryptosporangium phraense</name>
    <dbReference type="NCBI Taxonomy" id="2593070"/>
    <lineage>
        <taxon>Bacteria</taxon>
        <taxon>Bacillati</taxon>
        <taxon>Actinomycetota</taxon>
        <taxon>Actinomycetes</taxon>
        <taxon>Cryptosporangiales</taxon>
        <taxon>Cryptosporangiaceae</taxon>
        <taxon>Cryptosporangium</taxon>
    </lineage>
</organism>
<evidence type="ECO:0000259" key="5">
    <source>
        <dbReference type="PROSITE" id="PS50977"/>
    </source>
</evidence>
<keyword evidence="1" id="KW-0805">Transcription regulation</keyword>
<proteinExistence type="predicted"/>
<dbReference type="InParanoid" id="A0A545AI67"/>
<evidence type="ECO:0000313" key="7">
    <source>
        <dbReference type="Proteomes" id="UP000317982"/>
    </source>
</evidence>